<dbReference type="Pfam" id="PF24239">
    <property type="entry name" value="DUF7447"/>
    <property type="match status" value="1"/>
</dbReference>
<dbReference type="InterPro" id="IPR055870">
    <property type="entry name" value="DUF7447"/>
</dbReference>
<gene>
    <name evidence="1" type="ORF">UFOVP543_42</name>
    <name evidence="2" type="ORF">UFOVP804_18</name>
</gene>
<dbReference type="EMBL" id="LR796531">
    <property type="protein sequence ID" value="CAB4149891.1"/>
    <property type="molecule type" value="Genomic_DNA"/>
</dbReference>
<evidence type="ECO:0000313" key="2">
    <source>
        <dbReference type="EMBL" id="CAB4163462.1"/>
    </source>
</evidence>
<protein>
    <submittedName>
        <fullName evidence="1">Uncharacterized protein</fullName>
    </submittedName>
</protein>
<organism evidence="1">
    <name type="scientific">uncultured Caudovirales phage</name>
    <dbReference type="NCBI Taxonomy" id="2100421"/>
    <lineage>
        <taxon>Viruses</taxon>
        <taxon>Duplodnaviria</taxon>
        <taxon>Heunggongvirae</taxon>
        <taxon>Uroviricota</taxon>
        <taxon>Caudoviricetes</taxon>
        <taxon>Peduoviridae</taxon>
        <taxon>Maltschvirus</taxon>
        <taxon>Maltschvirus maltsch</taxon>
    </lineage>
</organism>
<name>A0A6J5MV86_9CAUD</name>
<evidence type="ECO:0000313" key="1">
    <source>
        <dbReference type="EMBL" id="CAB4149891.1"/>
    </source>
</evidence>
<dbReference type="EMBL" id="LR796756">
    <property type="protein sequence ID" value="CAB4163462.1"/>
    <property type="molecule type" value="Genomic_DNA"/>
</dbReference>
<reference evidence="1" key="1">
    <citation type="submission" date="2020-04" db="EMBL/GenBank/DDBJ databases">
        <authorList>
            <person name="Chiriac C."/>
            <person name="Salcher M."/>
            <person name="Ghai R."/>
            <person name="Kavagutti S V."/>
        </authorList>
    </citation>
    <scope>NUCLEOTIDE SEQUENCE</scope>
</reference>
<sequence length="332" mass="36352">MKPETTTEAPRLIAQQFATLEQGKTAHARSGGFFFSAGSLKTFRTRLSNFLVTGLGANCKGWVFITSDRHISSGYDSGRLYTVRGFVQTEGGAFLDIKTLAKGFTNLNGALKAARNIDASLWLSQKVTLEDGSTIYSETAPTPTPPADSLVEEGAAPYGGSFSGGWEVVRLIAFRDYVTAENAKTPEEALEFVRCSLDGECDTQTEEVFPLDANGDRLPQIVEEPSGIYHRKPRKPRFLKVEACACDNCKEKTARTKAVLVDGLRFSVLGQKKGENARLCISCAGWLLSSRRRLDPARNPVPFLRDLIRGKCLGYGDEIAVAQTIKLLRKSK</sequence>
<proteinExistence type="predicted"/>
<accession>A0A6J5MV86</accession>